<keyword evidence="1" id="KW-0472">Membrane</keyword>
<protein>
    <submittedName>
        <fullName evidence="2">Uncharacterized protein</fullName>
    </submittedName>
</protein>
<keyword evidence="1" id="KW-1133">Transmembrane helix</keyword>
<proteinExistence type="predicted"/>
<keyword evidence="3" id="KW-1185">Reference proteome</keyword>
<dbReference type="AlphaFoldDB" id="A0A0D2NTA6"/>
<keyword evidence="1" id="KW-0812">Transmembrane</keyword>
<reference evidence="3" key="1">
    <citation type="submission" date="2014-04" db="EMBL/GenBank/DDBJ databases">
        <title>Evolutionary Origins and Diversification of the Mycorrhizal Mutualists.</title>
        <authorList>
            <consortium name="DOE Joint Genome Institute"/>
            <consortium name="Mycorrhizal Genomics Consortium"/>
            <person name="Kohler A."/>
            <person name="Kuo A."/>
            <person name="Nagy L.G."/>
            <person name="Floudas D."/>
            <person name="Copeland A."/>
            <person name="Barry K.W."/>
            <person name="Cichocki N."/>
            <person name="Veneault-Fourrey C."/>
            <person name="LaButti K."/>
            <person name="Lindquist E.A."/>
            <person name="Lipzen A."/>
            <person name="Lundell T."/>
            <person name="Morin E."/>
            <person name="Murat C."/>
            <person name="Riley R."/>
            <person name="Ohm R."/>
            <person name="Sun H."/>
            <person name="Tunlid A."/>
            <person name="Henrissat B."/>
            <person name="Grigoriev I.V."/>
            <person name="Hibbett D.S."/>
            <person name="Martin F."/>
        </authorList>
    </citation>
    <scope>NUCLEOTIDE SEQUENCE [LARGE SCALE GENOMIC DNA]</scope>
    <source>
        <strain evidence="3">FD-334 SS-4</strain>
    </source>
</reference>
<name>A0A0D2NTA6_HYPSF</name>
<dbReference type="EMBL" id="KN817552">
    <property type="protein sequence ID" value="KJA22099.1"/>
    <property type="molecule type" value="Genomic_DNA"/>
</dbReference>
<accession>A0A0D2NTA6</accession>
<evidence type="ECO:0000313" key="2">
    <source>
        <dbReference type="EMBL" id="KJA22099.1"/>
    </source>
</evidence>
<evidence type="ECO:0000256" key="1">
    <source>
        <dbReference type="SAM" id="Phobius"/>
    </source>
</evidence>
<organism evidence="2 3">
    <name type="scientific">Hypholoma sublateritium (strain FD-334 SS-4)</name>
    <dbReference type="NCBI Taxonomy" id="945553"/>
    <lineage>
        <taxon>Eukaryota</taxon>
        <taxon>Fungi</taxon>
        <taxon>Dikarya</taxon>
        <taxon>Basidiomycota</taxon>
        <taxon>Agaricomycotina</taxon>
        <taxon>Agaricomycetes</taxon>
        <taxon>Agaricomycetidae</taxon>
        <taxon>Agaricales</taxon>
        <taxon>Agaricineae</taxon>
        <taxon>Strophariaceae</taxon>
        <taxon>Hypholoma</taxon>
    </lineage>
</organism>
<evidence type="ECO:0000313" key="3">
    <source>
        <dbReference type="Proteomes" id="UP000054270"/>
    </source>
</evidence>
<sequence length="126" mass="14169">MTYAMAITDSPSCRALHVHCWSLCLILSLHLYLNLAWIREAKLSVGTYIKSSIAVVPAVHNIRHAQHYLPVSETLPTLSRTRSCRCTVVHRAPDRAPSDWPHAMDSAVCIASMWVLRCTFRGVARE</sequence>
<dbReference type="Proteomes" id="UP000054270">
    <property type="component" value="Unassembled WGS sequence"/>
</dbReference>
<feature type="transmembrane region" description="Helical" evidence="1">
    <location>
        <begin position="15"/>
        <end position="33"/>
    </location>
</feature>
<gene>
    <name evidence="2" type="ORF">HYPSUDRAFT_664012</name>
</gene>